<dbReference type="AlphaFoldDB" id="A0AAD7CYJ5"/>
<sequence length="275" mass="30706">MSSLTTSQSDPSKKVIADALNEYGKRVVATLVGEFEGQDGEAFKEKVRRALETALPASLTIAFTDAKRFYRDLFEEITLFQVLEAPGEDYARAASDLQRNKIWKLATMHLLNTVYISKFFDPLFISVCQNEAACRLTVNMILLSAVRLAQKAWHPLRKLDDWILLQGDNPIATDRTVLQIDSHADPPAHRITRARAKEACLLLGPKRDHPPWSEPHVYVSDPGDAEGRERRGHVTPDVPVSPRCSSRRTGPESARHVYLADPGNVEAVIESLLVV</sequence>
<evidence type="ECO:0000313" key="3">
    <source>
        <dbReference type="Proteomes" id="UP001221757"/>
    </source>
</evidence>
<dbReference type="Proteomes" id="UP001221757">
    <property type="component" value="Unassembled WGS sequence"/>
</dbReference>
<name>A0AAD7CYJ5_MYCRO</name>
<feature type="region of interest" description="Disordered" evidence="1">
    <location>
        <begin position="222"/>
        <end position="250"/>
    </location>
</feature>
<organism evidence="2 3">
    <name type="scientific">Mycena rosella</name>
    <name type="common">Pink bonnet</name>
    <name type="synonym">Agaricus rosellus</name>
    <dbReference type="NCBI Taxonomy" id="1033263"/>
    <lineage>
        <taxon>Eukaryota</taxon>
        <taxon>Fungi</taxon>
        <taxon>Dikarya</taxon>
        <taxon>Basidiomycota</taxon>
        <taxon>Agaricomycotina</taxon>
        <taxon>Agaricomycetes</taxon>
        <taxon>Agaricomycetidae</taxon>
        <taxon>Agaricales</taxon>
        <taxon>Marasmiineae</taxon>
        <taxon>Mycenaceae</taxon>
        <taxon>Mycena</taxon>
    </lineage>
</organism>
<reference evidence="2" key="1">
    <citation type="submission" date="2023-03" db="EMBL/GenBank/DDBJ databases">
        <title>Massive genome expansion in bonnet fungi (Mycena s.s.) driven by repeated elements and novel gene families across ecological guilds.</title>
        <authorList>
            <consortium name="Lawrence Berkeley National Laboratory"/>
            <person name="Harder C.B."/>
            <person name="Miyauchi S."/>
            <person name="Viragh M."/>
            <person name="Kuo A."/>
            <person name="Thoen E."/>
            <person name="Andreopoulos B."/>
            <person name="Lu D."/>
            <person name="Skrede I."/>
            <person name="Drula E."/>
            <person name="Henrissat B."/>
            <person name="Morin E."/>
            <person name="Kohler A."/>
            <person name="Barry K."/>
            <person name="LaButti K."/>
            <person name="Morin E."/>
            <person name="Salamov A."/>
            <person name="Lipzen A."/>
            <person name="Mereny Z."/>
            <person name="Hegedus B."/>
            <person name="Baldrian P."/>
            <person name="Stursova M."/>
            <person name="Weitz H."/>
            <person name="Taylor A."/>
            <person name="Grigoriev I.V."/>
            <person name="Nagy L.G."/>
            <person name="Martin F."/>
            <person name="Kauserud H."/>
        </authorList>
    </citation>
    <scope>NUCLEOTIDE SEQUENCE</scope>
    <source>
        <strain evidence="2">CBHHK067</strain>
    </source>
</reference>
<comment type="caution">
    <text evidence="2">The sequence shown here is derived from an EMBL/GenBank/DDBJ whole genome shotgun (WGS) entry which is preliminary data.</text>
</comment>
<accession>A0AAD7CYJ5</accession>
<gene>
    <name evidence="2" type="ORF">B0H17DRAFT_1336700</name>
</gene>
<proteinExistence type="predicted"/>
<evidence type="ECO:0000313" key="2">
    <source>
        <dbReference type="EMBL" id="KAJ7664723.1"/>
    </source>
</evidence>
<feature type="compositionally biased region" description="Basic and acidic residues" evidence="1">
    <location>
        <begin position="225"/>
        <end position="234"/>
    </location>
</feature>
<evidence type="ECO:0000256" key="1">
    <source>
        <dbReference type="SAM" id="MobiDB-lite"/>
    </source>
</evidence>
<keyword evidence="3" id="KW-1185">Reference proteome</keyword>
<protein>
    <submittedName>
        <fullName evidence="2">Uncharacterized protein</fullName>
    </submittedName>
</protein>
<dbReference type="EMBL" id="JARKIE010000222">
    <property type="protein sequence ID" value="KAJ7664723.1"/>
    <property type="molecule type" value="Genomic_DNA"/>
</dbReference>